<organism evidence="1 2">
    <name type="scientific">Artemisia annua</name>
    <name type="common">Sweet wormwood</name>
    <dbReference type="NCBI Taxonomy" id="35608"/>
    <lineage>
        <taxon>Eukaryota</taxon>
        <taxon>Viridiplantae</taxon>
        <taxon>Streptophyta</taxon>
        <taxon>Embryophyta</taxon>
        <taxon>Tracheophyta</taxon>
        <taxon>Spermatophyta</taxon>
        <taxon>Magnoliopsida</taxon>
        <taxon>eudicotyledons</taxon>
        <taxon>Gunneridae</taxon>
        <taxon>Pentapetalae</taxon>
        <taxon>asterids</taxon>
        <taxon>campanulids</taxon>
        <taxon>Asterales</taxon>
        <taxon>Asteraceae</taxon>
        <taxon>Asteroideae</taxon>
        <taxon>Anthemideae</taxon>
        <taxon>Artemisiinae</taxon>
        <taxon>Artemisia</taxon>
    </lineage>
</organism>
<comment type="caution">
    <text evidence="1">The sequence shown here is derived from an EMBL/GenBank/DDBJ whole genome shotgun (WGS) entry which is preliminary data.</text>
</comment>
<dbReference type="EMBL" id="PKPP01008516">
    <property type="protein sequence ID" value="PWA50483.1"/>
    <property type="molecule type" value="Genomic_DNA"/>
</dbReference>
<proteinExistence type="predicted"/>
<evidence type="ECO:0000313" key="1">
    <source>
        <dbReference type="EMBL" id="PWA50483.1"/>
    </source>
</evidence>
<protein>
    <submittedName>
        <fullName evidence="1">Uncharacterized protein</fullName>
    </submittedName>
</protein>
<reference evidence="1 2" key="1">
    <citation type="journal article" date="2018" name="Mol. Plant">
        <title>The genome of Artemisia annua provides insight into the evolution of Asteraceae family and artemisinin biosynthesis.</title>
        <authorList>
            <person name="Shen Q."/>
            <person name="Zhang L."/>
            <person name="Liao Z."/>
            <person name="Wang S."/>
            <person name="Yan T."/>
            <person name="Shi P."/>
            <person name="Liu M."/>
            <person name="Fu X."/>
            <person name="Pan Q."/>
            <person name="Wang Y."/>
            <person name="Lv Z."/>
            <person name="Lu X."/>
            <person name="Zhang F."/>
            <person name="Jiang W."/>
            <person name="Ma Y."/>
            <person name="Chen M."/>
            <person name="Hao X."/>
            <person name="Li L."/>
            <person name="Tang Y."/>
            <person name="Lv G."/>
            <person name="Zhou Y."/>
            <person name="Sun X."/>
            <person name="Brodelius P.E."/>
            <person name="Rose J.K.C."/>
            <person name="Tang K."/>
        </authorList>
    </citation>
    <scope>NUCLEOTIDE SEQUENCE [LARGE SCALE GENOMIC DNA]</scope>
    <source>
        <strain evidence="2">cv. Huhao1</strain>
        <tissue evidence="1">Leaf</tissue>
    </source>
</reference>
<gene>
    <name evidence="1" type="ORF">CTI12_AA468680</name>
</gene>
<dbReference type="AlphaFoldDB" id="A0A2U1LNB6"/>
<sequence length="93" mass="10848">MVESELFILPDDQVNIVIRTKGEGGTADPISSWISDLLFVSLCVSRWDIKNNDGEMFSFLSRWRYEGREDMHVATERTKVSDKLESWERILDH</sequence>
<accession>A0A2U1LNB6</accession>
<evidence type="ECO:0000313" key="2">
    <source>
        <dbReference type="Proteomes" id="UP000245207"/>
    </source>
</evidence>
<dbReference type="Proteomes" id="UP000245207">
    <property type="component" value="Unassembled WGS sequence"/>
</dbReference>
<name>A0A2U1LNB6_ARTAN</name>
<keyword evidence="2" id="KW-1185">Reference proteome</keyword>